<name>A0A9P6DIP9_9AGAM</name>
<sequence>MSSALSWSLRCVTCACTQFHIRDKCCCKFRISGRASPATSDTFSDIVNLFAVLIRALRDSRIGAQQQYHL</sequence>
<dbReference type="Proteomes" id="UP000886523">
    <property type="component" value="Unassembled WGS sequence"/>
</dbReference>
<organism evidence="1 2">
    <name type="scientific">Hydnum rufescens UP504</name>
    <dbReference type="NCBI Taxonomy" id="1448309"/>
    <lineage>
        <taxon>Eukaryota</taxon>
        <taxon>Fungi</taxon>
        <taxon>Dikarya</taxon>
        <taxon>Basidiomycota</taxon>
        <taxon>Agaricomycotina</taxon>
        <taxon>Agaricomycetes</taxon>
        <taxon>Cantharellales</taxon>
        <taxon>Hydnaceae</taxon>
        <taxon>Hydnum</taxon>
    </lineage>
</organism>
<gene>
    <name evidence="1" type="ORF">BS47DRAFT_1354012</name>
</gene>
<dbReference type="EMBL" id="MU129158">
    <property type="protein sequence ID" value="KAF9505341.1"/>
    <property type="molecule type" value="Genomic_DNA"/>
</dbReference>
<accession>A0A9P6DIP9</accession>
<comment type="caution">
    <text evidence="1">The sequence shown here is derived from an EMBL/GenBank/DDBJ whole genome shotgun (WGS) entry which is preliminary data.</text>
</comment>
<keyword evidence="2" id="KW-1185">Reference proteome</keyword>
<dbReference type="AlphaFoldDB" id="A0A9P6DIP9"/>
<evidence type="ECO:0000313" key="1">
    <source>
        <dbReference type="EMBL" id="KAF9505341.1"/>
    </source>
</evidence>
<reference evidence="1" key="1">
    <citation type="journal article" date="2020" name="Nat. Commun.">
        <title>Large-scale genome sequencing of mycorrhizal fungi provides insights into the early evolution of symbiotic traits.</title>
        <authorList>
            <person name="Miyauchi S."/>
            <person name="Kiss E."/>
            <person name="Kuo A."/>
            <person name="Drula E."/>
            <person name="Kohler A."/>
            <person name="Sanchez-Garcia M."/>
            <person name="Morin E."/>
            <person name="Andreopoulos B."/>
            <person name="Barry K.W."/>
            <person name="Bonito G."/>
            <person name="Buee M."/>
            <person name="Carver A."/>
            <person name="Chen C."/>
            <person name="Cichocki N."/>
            <person name="Clum A."/>
            <person name="Culley D."/>
            <person name="Crous P.W."/>
            <person name="Fauchery L."/>
            <person name="Girlanda M."/>
            <person name="Hayes R.D."/>
            <person name="Keri Z."/>
            <person name="LaButti K."/>
            <person name="Lipzen A."/>
            <person name="Lombard V."/>
            <person name="Magnuson J."/>
            <person name="Maillard F."/>
            <person name="Murat C."/>
            <person name="Nolan M."/>
            <person name="Ohm R.A."/>
            <person name="Pangilinan J."/>
            <person name="Pereira M.F."/>
            <person name="Perotto S."/>
            <person name="Peter M."/>
            <person name="Pfister S."/>
            <person name="Riley R."/>
            <person name="Sitrit Y."/>
            <person name="Stielow J.B."/>
            <person name="Szollosi G."/>
            <person name="Zifcakova L."/>
            <person name="Stursova M."/>
            <person name="Spatafora J.W."/>
            <person name="Tedersoo L."/>
            <person name="Vaario L.M."/>
            <person name="Yamada A."/>
            <person name="Yan M."/>
            <person name="Wang P."/>
            <person name="Xu J."/>
            <person name="Bruns T."/>
            <person name="Baldrian P."/>
            <person name="Vilgalys R."/>
            <person name="Dunand C."/>
            <person name="Henrissat B."/>
            <person name="Grigoriev I.V."/>
            <person name="Hibbett D."/>
            <person name="Nagy L.G."/>
            <person name="Martin F.M."/>
        </authorList>
    </citation>
    <scope>NUCLEOTIDE SEQUENCE</scope>
    <source>
        <strain evidence="1">UP504</strain>
    </source>
</reference>
<protein>
    <submittedName>
        <fullName evidence="1">Uncharacterized protein</fullName>
    </submittedName>
</protein>
<proteinExistence type="predicted"/>
<evidence type="ECO:0000313" key="2">
    <source>
        <dbReference type="Proteomes" id="UP000886523"/>
    </source>
</evidence>